<evidence type="ECO:0000313" key="18">
    <source>
        <dbReference type="EMBL" id="KZM19414.1"/>
    </source>
</evidence>
<evidence type="ECO:0000256" key="15">
    <source>
        <dbReference type="ARBA" id="ARBA00023328"/>
    </source>
</evidence>
<evidence type="ECO:0000256" key="12">
    <source>
        <dbReference type="ARBA" id="ARBA00023212"/>
    </source>
</evidence>
<evidence type="ECO:0000256" key="9">
    <source>
        <dbReference type="ARBA" id="ARBA00022701"/>
    </source>
</evidence>
<proteinExistence type="inferred from homology"/>
<feature type="region of interest" description="Disordered" evidence="17">
    <location>
        <begin position="78"/>
        <end position="159"/>
    </location>
</feature>
<evidence type="ECO:0000256" key="13">
    <source>
        <dbReference type="ARBA" id="ARBA00023242"/>
    </source>
</evidence>
<comment type="subcellular location">
    <subcellularLocation>
        <location evidence="3">Chromosome</location>
        <location evidence="3">Centromere</location>
        <location evidence="3">Kinetochore</location>
    </subcellularLocation>
    <subcellularLocation>
        <location evidence="2">Cytoplasm</location>
        <location evidence="2">Cytoskeleton</location>
        <location evidence="2">Spindle</location>
    </subcellularLocation>
    <subcellularLocation>
        <location evidence="1">Nucleus</location>
    </subcellularLocation>
</comment>
<dbReference type="STRING" id="5454.A0A162X956"/>
<reference evidence="18 19" key="1">
    <citation type="journal article" date="2016" name="Sci. Rep.">
        <title>Draft genome sequencing and secretome analysis of fungal phytopathogen Ascochyta rabiei provides insight into the necrotrophic effector repertoire.</title>
        <authorList>
            <person name="Verma S."/>
            <person name="Gazara R.K."/>
            <person name="Nizam S."/>
            <person name="Parween S."/>
            <person name="Chattopadhyay D."/>
            <person name="Verma P.K."/>
        </authorList>
    </citation>
    <scope>NUCLEOTIDE SEQUENCE [LARGE SCALE GENOMIC DNA]</scope>
    <source>
        <strain evidence="18 19">ArDII</strain>
    </source>
</reference>
<dbReference type="EMBL" id="JYNV01000292">
    <property type="protein sequence ID" value="KZM19414.1"/>
    <property type="molecule type" value="Genomic_DNA"/>
</dbReference>
<keyword evidence="15" id="KW-0137">Centromere</keyword>
<keyword evidence="6" id="KW-0158">Chromosome</keyword>
<evidence type="ECO:0000256" key="8">
    <source>
        <dbReference type="ARBA" id="ARBA00022618"/>
    </source>
</evidence>
<evidence type="ECO:0000256" key="7">
    <source>
        <dbReference type="ARBA" id="ARBA00022490"/>
    </source>
</evidence>
<dbReference type="AlphaFoldDB" id="A0A162X956"/>
<dbReference type="GO" id="GO:0005876">
    <property type="term" value="C:spindle microtubule"/>
    <property type="evidence" value="ECO:0007669"/>
    <property type="project" value="TreeGrafter"/>
</dbReference>
<protein>
    <recommendedName>
        <fullName evidence="5">DASH complex subunit DAD1</fullName>
    </recommendedName>
    <alternativeName>
        <fullName evidence="16">Outer kinetochore protein DAD1</fullName>
    </alternativeName>
</protein>
<keyword evidence="13" id="KW-0539">Nucleus</keyword>
<evidence type="ECO:0000256" key="3">
    <source>
        <dbReference type="ARBA" id="ARBA00004629"/>
    </source>
</evidence>
<dbReference type="InterPro" id="IPR013958">
    <property type="entry name" value="DASH_Dad1"/>
</dbReference>
<dbReference type="PANTHER" id="PTHR28025">
    <property type="entry name" value="DASH COMPLEX SUBUNIT DAD1"/>
    <property type="match status" value="1"/>
</dbReference>
<feature type="compositionally biased region" description="Basic and acidic residues" evidence="17">
    <location>
        <begin position="145"/>
        <end position="159"/>
    </location>
</feature>
<dbReference type="GO" id="GO:0051010">
    <property type="term" value="F:microtubule plus-end binding"/>
    <property type="evidence" value="ECO:0007669"/>
    <property type="project" value="TreeGrafter"/>
</dbReference>
<keyword evidence="8" id="KW-0132">Cell division</keyword>
<evidence type="ECO:0000256" key="16">
    <source>
        <dbReference type="ARBA" id="ARBA00030566"/>
    </source>
</evidence>
<evidence type="ECO:0000256" key="4">
    <source>
        <dbReference type="ARBA" id="ARBA00010146"/>
    </source>
</evidence>
<evidence type="ECO:0000256" key="17">
    <source>
        <dbReference type="SAM" id="MobiDB-lite"/>
    </source>
</evidence>
<accession>A0A162X956</accession>
<dbReference type="GO" id="GO:0051301">
    <property type="term" value="P:cell division"/>
    <property type="evidence" value="ECO:0007669"/>
    <property type="project" value="UniProtKB-KW"/>
</dbReference>
<evidence type="ECO:0000256" key="1">
    <source>
        <dbReference type="ARBA" id="ARBA00004123"/>
    </source>
</evidence>
<dbReference type="PANTHER" id="PTHR28025:SF1">
    <property type="entry name" value="DASH COMPLEX SUBUNIT DAD1"/>
    <property type="match status" value="1"/>
</dbReference>
<name>A0A162X956_DIDRA</name>
<evidence type="ECO:0000256" key="2">
    <source>
        <dbReference type="ARBA" id="ARBA00004186"/>
    </source>
</evidence>
<comment type="similarity">
    <text evidence="4">Belongs to the DASH complex DAD1 family.</text>
</comment>
<evidence type="ECO:0000313" key="19">
    <source>
        <dbReference type="Proteomes" id="UP000076837"/>
    </source>
</evidence>
<evidence type="ECO:0000256" key="10">
    <source>
        <dbReference type="ARBA" id="ARBA00022776"/>
    </source>
</evidence>
<dbReference type="GO" id="GO:0044732">
    <property type="term" value="C:mitotic spindle pole body"/>
    <property type="evidence" value="ECO:0007669"/>
    <property type="project" value="TreeGrafter"/>
</dbReference>
<dbReference type="GO" id="GO:0072686">
    <property type="term" value="C:mitotic spindle"/>
    <property type="evidence" value="ECO:0007669"/>
    <property type="project" value="InterPro"/>
</dbReference>
<keyword evidence="12" id="KW-0206">Cytoskeleton</keyword>
<keyword evidence="10" id="KW-0498">Mitosis</keyword>
<keyword evidence="7" id="KW-0963">Cytoplasm</keyword>
<keyword evidence="14" id="KW-0131">Cell cycle</keyword>
<keyword evidence="11" id="KW-0995">Kinetochore</keyword>
<keyword evidence="19" id="KW-1185">Reference proteome</keyword>
<dbReference type="Proteomes" id="UP000076837">
    <property type="component" value="Unassembled WGS sequence"/>
</dbReference>
<organism evidence="18 19">
    <name type="scientific">Didymella rabiei</name>
    <name type="common">Chickpea ascochyta blight fungus</name>
    <name type="synonym">Mycosphaerella rabiei</name>
    <dbReference type="NCBI Taxonomy" id="5454"/>
    <lineage>
        <taxon>Eukaryota</taxon>
        <taxon>Fungi</taxon>
        <taxon>Dikarya</taxon>
        <taxon>Ascomycota</taxon>
        <taxon>Pezizomycotina</taxon>
        <taxon>Dothideomycetes</taxon>
        <taxon>Pleosporomycetidae</taxon>
        <taxon>Pleosporales</taxon>
        <taxon>Pleosporineae</taxon>
        <taxon>Didymellaceae</taxon>
        <taxon>Ascochyta</taxon>
    </lineage>
</organism>
<evidence type="ECO:0000256" key="5">
    <source>
        <dbReference type="ARBA" id="ARBA00020261"/>
    </source>
</evidence>
<sequence>MSTNRAPTAHGAQPAPEKTYFEQQRELLVGEIAQSLELVLQNINKLNRSLEEVTQVGTEFAPVESLWSHFENVMAKDPNEHEESAQEGQTEQEEATEVAEHQNPAPASADVAVWRGLGGDKNNGSDPDFEGYNSVETSGRTSEGLGREPKKPVHTQSDMHIRMGCGNLRQRQEDGLNSAAAFRADD</sequence>
<comment type="caution">
    <text evidence="18">The sequence shown here is derived from an EMBL/GenBank/DDBJ whole genome shotgun (WGS) entry which is preliminary data.</text>
</comment>
<dbReference type="OrthoDB" id="5566853at2759"/>
<dbReference type="GO" id="GO:0042729">
    <property type="term" value="C:DASH complex"/>
    <property type="evidence" value="ECO:0007669"/>
    <property type="project" value="InterPro"/>
</dbReference>
<dbReference type="Pfam" id="PF08649">
    <property type="entry name" value="DASH_Dad1"/>
    <property type="match status" value="1"/>
</dbReference>
<evidence type="ECO:0000256" key="11">
    <source>
        <dbReference type="ARBA" id="ARBA00022838"/>
    </source>
</evidence>
<keyword evidence="9" id="KW-0493">Microtubule</keyword>
<evidence type="ECO:0000256" key="6">
    <source>
        <dbReference type="ARBA" id="ARBA00022454"/>
    </source>
</evidence>
<gene>
    <name evidence="18" type="ORF">ST47_g9461</name>
</gene>
<evidence type="ECO:0000256" key="14">
    <source>
        <dbReference type="ARBA" id="ARBA00023306"/>
    </source>
</evidence>